<dbReference type="eggNOG" id="ENOG502ZU94">
    <property type="taxonomic scope" value="Bacteria"/>
</dbReference>
<accession>G5SVA2</accession>
<evidence type="ECO:0000313" key="1">
    <source>
        <dbReference type="EMBL" id="EHG98757.1"/>
    </source>
</evidence>
<dbReference type="HOGENOM" id="CLU_2863748_0_0_10"/>
<proteinExistence type="predicted"/>
<evidence type="ECO:0000313" key="2">
    <source>
        <dbReference type="Proteomes" id="UP000003598"/>
    </source>
</evidence>
<organism evidence="1 2">
    <name type="scientific">Paraprevotella clara YIT 11840</name>
    <dbReference type="NCBI Taxonomy" id="762968"/>
    <lineage>
        <taxon>Bacteria</taxon>
        <taxon>Pseudomonadati</taxon>
        <taxon>Bacteroidota</taxon>
        <taxon>Bacteroidia</taxon>
        <taxon>Bacteroidales</taxon>
        <taxon>Prevotellaceae</taxon>
        <taxon>Paraprevotella</taxon>
    </lineage>
</organism>
<dbReference type="STRING" id="762968.HMPREF9441_03274"/>
<dbReference type="PATRIC" id="fig|762968.3.peg.2889"/>
<dbReference type="OrthoDB" id="1100577at2"/>
<keyword evidence="2" id="KW-1185">Reference proteome</keyword>
<name>G5SVA2_9BACT</name>
<reference evidence="1 2" key="1">
    <citation type="submission" date="2011-03" db="EMBL/GenBank/DDBJ databases">
        <authorList>
            <person name="Weinstock G."/>
            <person name="Sodergren E."/>
            <person name="Clifton S."/>
            <person name="Fulton L."/>
            <person name="Fulton B."/>
            <person name="Courtney L."/>
            <person name="Fronick C."/>
            <person name="Harrison M."/>
            <person name="Strong C."/>
            <person name="Farmer C."/>
            <person name="Delahaunty K."/>
            <person name="Markovic C."/>
            <person name="Hall O."/>
            <person name="Minx P."/>
            <person name="Tomlinson C."/>
            <person name="Mitreva M."/>
            <person name="Hou S."/>
            <person name="Chen J."/>
            <person name="Wollam A."/>
            <person name="Pepin K.H."/>
            <person name="Johnson M."/>
            <person name="Bhonagiri V."/>
            <person name="Zhang X."/>
            <person name="Suruliraj S."/>
            <person name="Warren W."/>
            <person name="Chinwalla A."/>
            <person name="Mardis E.R."/>
            <person name="Wilson R.K."/>
        </authorList>
    </citation>
    <scope>NUCLEOTIDE SEQUENCE [LARGE SCALE GENOMIC DNA]</scope>
    <source>
        <strain evidence="1 2">YIT 11840</strain>
    </source>
</reference>
<gene>
    <name evidence="1" type="ORF">HMPREF9441_03274</name>
</gene>
<protein>
    <submittedName>
        <fullName evidence="1">Uncharacterized protein</fullName>
    </submittedName>
</protein>
<dbReference type="AlphaFoldDB" id="G5SVA2"/>
<dbReference type="EMBL" id="AFFY01000054">
    <property type="protein sequence ID" value="EHG98757.1"/>
    <property type="molecule type" value="Genomic_DNA"/>
</dbReference>
<sequence length="64" mass="7197">MKVNDEMQSLNEGLWTDFSVEELESRLETDPMLMGNPLDASVEFTEGGECFTCTMCFTCGEFLS</sequence>
<dbReference type="Proteomes" id="UP000003598">
    <property type="component" value="Unassembled WGS sequence"/>
</dbReference>
<comment type="caution">
    <text evidence="1">The sequence shown here is derived from an EMBL/GenBank/DDBJ whole genome shotgun (WGS) entry which is preliminary data.</text>
</comment>